<dbReference type="RefSeq" id="WP_171909912.1">
    <property type="nucleotide sequence ID" value="NZ_FOEG01000004.1"/>
</dbReference>
<dbReference type="PIRSF" id="PIRSF006158">
    <property type="entry name" value="UCP006158_SH3"/>
    <property type="match status" value="1"/>
</dbReference>
<dbReference type="Gene3D" id="2.30.30.40">
    <property type="entry name" value="SH3 Domains"/>
    <property type="match status" value="1"/>
</dbReference>
<dbReference type="Gene3D" id="1.10.287.1490">
    <property type="match status" value="1"/>
</dbReference>
<feature type="chain" id="PRO_5011628815" evidence="8">
    <location>
        <begin position="25"/>
        <end position="222"/>
    </location>
</feature>
<keyword evidence="6" id="KW-0175">Coiled coil</keyword>
<dbReference type="Pfam" id="PF08239">
    <property type="entry name" value="SH3_3"/>
    <property type="match status" value="1"/>
</dbReference>
<keyword evidence="2 7" id="KW-0812">Transmembrane</keyword>
<dbReference type="Proteomes" id="UP000199657">
    <property type="component" value="Unassembled WGS sequence"/>
</dbReference>
<reference evidence="10 11" key="1">
    <citation type="submission" date="2016-10" db="EMBL/GenBank/DDBJ databases">
        <authorList>
            <person name="de Groot N.N."/>
        </authorList>
    </citation>
    <scope>NUCLEOTIDE SEQUENCE [LARGE SCALE GENOMIC DNA]</scope>
    <source>
        <strain evidence="10 11">CGMCC 1.6291</strain>
    </source>
</reference>
<name>A0A1H8TR84_9GAMM</name>
<dbReference type="GO" id="GO:0016020">
    <property type="term" value="C:membrane"/>
    <property type="evidence" value="ECO:0007669"/>
    <property type="project" value="UniProtKB-SubCell"/>
</dbReference>
<dbReference type="SMART" id="SM00287">
    <property type="entry name" value="SH3b"/>
    <property type="match status" value="1"/>
</dbReference>
<organism evidence="10 11">
    <name type="scientific">Aquisalimonas asiatica</name>
    <dbReference type="NCBI Taxonomy" id="406100"/>
    <lineage>
        <taxon>Bacteria</taxon>
        <taxon>Pseudomonadati</taxon>
        <taxon>Pseudomonadota</taxon>
        <taxon>Gammaproteobacteria</taxon>
        <taxon>Chromatiales</taxon>
        <taxon>Ectothiorhodospiraceae</taxon>
        <taxon>Aquisalimonas</taxon>
    </lineage>
</organism>
<evidence type="ECO:0000313" key="10">
    <source>
        <dbReference type="EMBL" id="SEO93381.1"/>
    </source>
</evidence>
<evidence type="ECO:0000256" key="4">
    <source>
        <dbReference type="ARBA" id="ARBA00022989"/>
    </source>
</evidence>
<dbReference type="SUPFAM" id="SSF52540">
    <property type="entry name" value="P-loop containing nucleoside triphosphate hydrolases"/>
    <property type="match status" value="1"/>
</dbReference>
<evidence type="ECO:0000259" key="9">
    <source>
        <dbReference type="PROSITE" id="PS51781"/>
    </source>
</evidence>
<sequence length="222" mass="25055">MTAAARCVALVAALLLAIPAMVSAQDRFITDELGLDLRTGPGNQYRIERMVPAGTRVEVMDEASGWSQVRLPDGLEGWVLTRMLTDQPSARVRLSRSESALENVQQENSELEESLAAAEARVEELEQRLGTSESERETLEQRMEQAEQGLDLYEENEELKKRVIDLQRELQDVEQERERLRDRDDQRWFIVGASVLGAGILAGLILPHMRWRRRSSWGGGGL</sequence>
<keyword evidence="5 7" id="KW-0472">Membrane</keyword>
<dbReference type="EMBL" id="FOEG01000004">
    <property type="protein sequence ID" value="SEO93381.1"/>
    <property type="molecule type" value="Genomic_DNA"/>
</dbReference>
<accession>A0A1H8TR84</accession>
<evidence type="ECO:0000313" key="11">
    <source>
        <dbReference type="Proteomes" id="UP000199657"/>
    </source>
</evidence>
<dbReference type="InterPro" id="IPR003646">
    <property type="entry name" value="SH3-like_bac-type"/>
</dbReference>
<feature type="signal peptide" evidence="8">
    <location>
        <begin position="1"/>
        <end position="24"/>
    </location>
</feature>
<proteinExistence type="predicted"/>
<keyword evidence="4 7" id="KW-1133">Transmembrane helix</keyword>
<evidence type="ECO:0000256" key="1">
    <source>
        <dbReference type="ARBA" id="ARBA00004167"/>
    </source>
</evidence>
<evidence type="ECO:0000256" key="2">
    <source>
        <dbReference type="ARBA" id="ARBA00022692"/>
    </source>
</evidence>
<dbReference type="NCBIfam" id="TIGR04211">
    <property type="entry name" value="SH3_and_anchor"/>
    <property type="match status" value="1"/>
</dbReference>
<feature type="domain" description="SH3b" evidence="9">
    <location>
        <begin position="24"/>
        <end position="88"/>
    </location>
</feature>
<evidence type="ECO:0000256" key="6">
    <source>
        <dbReference type="SAM" id="Coils"/>
    </source>
</evidence>
<feature type="transmembrane region" description="Helical" evidence="7">
    <location>
        <begin position="188"/>
        <end position="206"/>
    </location>
</feature>
<evidence type="ECO:0000256" key="8">
    <source>
        <dbReference type="SAM" id="SignalP"/>
    </source>
</evidence>
<evidence type="ECO:0000256" key="5">
    <source>
        <dbReference type="ARBA" id="ARBA00023136"/>
    </source>
</evidence>
<keyword evidence="11" id="KW-1185">Reference proteome</keyword>
<feature type="coiled-coil region" evidence="6">
    <location>
        <begin position="94"/>
        <end position="183"/>
    </location>
</feature>
<dbReference type="PROSITE" id="PS51781">
    <property type="entry name" value="SH3B"/>
    <property type="match status" value="1"/>
</dbReference>
<evidence type="ECO:0000256" key="3">
    <source>
        <dbReference type="ARBA" id="ARBA00022729"/>
    </source>
</evidence>
<dbReference type="InterPro" id="IPR027417">
    <property type="entry name" value="P-loop_NTPase"/>
</dbReference>
<gene>
    <name evidence="10" type="ORF">SAMN04488052_104403</name>
</gene>
<protein>
    <submittedName>
        <fullName evidence="10">SH3 domain protein</fullName>
    </submittedName>
</protein>
<evidence type="ECO:0000256" key="7">
    <source>
        <dbReference type="SAM" id="Phobius"/>
    </source>
</evidence>
<dbReference type="AlphaFoldDB" id="A0A1H8TR84"/>
<comment type="subcellular location">
    <subcellularLocation>
        <location evidence="1">Membrane</location>
        <topology evidence="1">Single-pass membrane protein</topology>
    </subcellularLocation>
</comment>
<keyword evidence="3 8" id="KW-0732">Signal</keyword>
<dbReference type="InterPro" id="IPR016476">
    <property type="entry name" value="SH3_dom_pro"/>
</dbReference>
<dbReference type="STRING" id="406100.SAMN04488052_104403"/>